<keyword evidence="3" id="KW-0863">Zinc-finger</keyword>
<dbReference type="InterPro" id="IPR012337">
    <property type="entry name" value="RNaseH-like_sf"/>
</dbReference>
<gene>
    <name evidence="7" type="ORF">ACEWY4_026367</name>
</gene>
<dbReference type="SUPFAM" id="SSF140996">
    <property type="entry name" value="Hermes dimerisation domain"/>
    <property type="match status" value="1"/>
</dbReference>
<dbReference type="Pfam" id="PF05699">
    <property type="entry name" value="Dimer_Tnp_hAT"/>
    <property type="match status" value="1"/>
</dbReference>
<dbReference type="SUPFAM" id="SSF53098">
    <property type="entry name" value="Ribonuclease H-like"/>
    <property type="match status" value="1"/>
</dbReference>
<keyword evidence="5" id="KW-0539">Nucleus</keyword>
<dbReference type="EMBL" id="JBHFQA010000023">
    <property type="protein sequence ID" value="KAL2078682.1"/>
    <property type="molecule type" value="Genomic_DNA"/>
</dbReference>
<name>A0ABD1IUN3_9TELE</name>
<keyword evidence="2" id="KW-0479">Metal-binding</keyword>
<organism evidence="7 8">
    <name type="scientific">Coilia grayii</name>
    <name type="common">Gray's grenadier anchovy</name>
    <dbReference type="NCBI Taxonomy" id="363190"/>
    <lineage>
        <taxon>Eukaryota</taxon>
        <taxon>Metazoa</taxon>
        <taxon>Chordata</taxon>
        <taxon>Craniata</taxon>
        <taxon>Vertebrata</taxon>
        <taxon>Euteleostomi</taxon>
        <taxon>Actinopterygii</taxon>
        <taxon>Neopterygii</taxon>
        <taxon>Teleostei</taxon>
        <taxon>Clupei</taxon>
        <taxon>Clupeiformes</taxon>
        <taxon>Clupeoidei</taxon>
        <taxon>Engraulidae</taxon>
        <taxon>Coilinae</taxon>
        <taxon>Coilia</taxon>
    </lineage>
</organism>
<evidence type="ECO:0000256" key="1">
    <source>
        <dbReference type="ARBA" id="ARBA00004123"/>
    </source>
</evidence>
<protein>
    <recommendedName>
        <fullName evidence="6">HAT C-terminal dimerisation domain-containing protein</fullName>
    </recommendedName>
</protein>
<evidence type="ECO:0000256" key="4">
    <source>
        <dbReference type="ARBA" id="ARBA00022833"/>
    </source>
</evidence>
<feature type="domain" description="HAT C-terminal dimerisation" evidence="6">
    <location>
        <begin position="378"/>
        <end position="457"/>
    </location>
</feature>
<dbReference type="Proteomes" id="UP001591681">
    <property type="component" value="Unassembled WGS sequence"/>
</dbReference>
<keyword evidence="8" id="KW-1185">Reference proteome</keyword>
<evidence type="ECO:0000313" key="8">
    <source>
        <dbReference type="Proteomes" id="UP001591681"/>
    </source>
</evidence>
<proteinExistence type="predicted"/>
<sequence>MDIGAELLKMVVKDLHPMHLVEEAGFRAFLKALNPVHRVPYNTSSAHTELKKMYENKKIEVKKALDRAKRVVLTAELWHRSSENYLTLSCHYIDKTWARKSFVLETTRLMEGHDADSVVSSAANRWGICKKISVVVSNNKKEAVQKNVWHVIPCFAHILDTTFESAAKSVWGDQWNELLKKCSNIVDFISGNQEIAQKFKKRCQEKSDWVEYPLRWSMDDKWPVILNMLEWISKQSTSIQAVLDECKSKLGIKPVDKTKIIDALDTLRLFRNAVQGLGEDYHPISEIIPLLIRMHSKLTEDRSELRVEIAKKCERRIYEMKQNDWMTFSTILDPRFQIGFADQPENKKAAIVDEMKKLGTTGPGQGALVPKPDLRSVLERYLGQEPLPKEKNPLEFWKDQKNLTALAPLAQKYLMVVSTALPLERAFRPEIYKRQNMKRTCLEPETIDMMLFLQGNLTSG</sequence>
<evidence type="ECO:0000313" key="7">
    <source>
        <dbReference type="EMBL" id="KAL2078682.1"/>
    </source>
</evidence>
<dbReference type="InterPro" id="IPR008906">
    <property type="entry name" value="HATC_C_dom"/>
</dbReference>
<dbReference type="GO" id="GO:0008270">
    <property type="term" value="F:zinc ion binding"/>
    <property type="evidence" value="ECO:0007669"/>
    <property type="project" value="UniProtKB-KW"/>
</dbReference>
<comment type="subcellular location">
    <subcellularLocation>
        <location evidence="1">Nucleus</location>
    </subcellularLocation>
</comment>
<evidence type="ECO:0000256" key="2">
    <source>
        <dbReference type="ARBA" id="ARBA00022723"/>
    </source>
</evidence>
<dbReference type="AlphaFoldDB" id="A0ABD1IUN3"/>
<comment type="caution">
    <text evidence="7">The sequence shown here is derived from an EMBL/GenBank/DDBJ whole genome shotgun (WGS) entry which is preliminary data.</text>
</comment>
<evidence type="ECO:0000259" key="6">
    <source>
        <dbReference type="Pfam" id="PF05699"/>
    </source>
</evidence>
<dbReference type="PANTHER" id="PTHR46481:SF10">
    <property type="entry name" value="ZINC FINGER BED DOMAIN-CONTAINING PROTEIN 39"/>
    <property type="match status" value="1"/>
</dbReference>
<keyword evidence="4" id="KW-0862">Zinc</keyword>
<evidence type="ECO:0000256" key="3">
    <source>
        <dbReference type="ARBA" id="ARBA00022771"/>
    </source>
</evidence>
<reference evidence="7 8" key="1">
    <citation type="submission" date="2024-09" db="EMBL/GenBank/DDBJ databases">
        <title>A chromosome-level genome assembly of Gray's grenadier anchovy, Coilia grayii.</title>
        <authorList>
            <person name="Fu Z."/>
        </authorList>
    </citation>
    <scope>NUCLEOTIDE SEQUENCE [LARGE SCALE GENOMIC DNA]</scope>
    <source>
        <strain evidence="7">G4</strain>
        <tissue evidence="7">Muscle</tissue>
    </source>
</reference>
<accession>A0ABD1IUN3</accession>
<dbReference type="InterPro" id="IPR052035">
    <property type="entry name" value="ZnF_BED_domain_contain"/>
</dbReference>
<dbReference type="GO" id="GO:0005634">
    <property type="term" value="C:nucleus"/>
    <property type="evidence" value="ECO:0007669"/>
    <property type="project" value="UniProtKB-SubCell"/>
</dbReference>
<dbReference type="PANTHER" id="PTHR46481">
    <property type="entry name" value="ZINC FINGER BED DOMAIN-CONTAINING PROTEIN 4"/>
    <property type="match status" value="1"/>
</dbReference>
<evidence type="ECO:0000256" key="5">
    <source>
        <dbReference type="ARBA" id="ARBA00023242"/>
    </source>
</evidence>